<comment type="caution">
    <text evidence="3">The sequence shown here is derived from an EMBL/GenBank/DDBJ whole genome shotgun (WGS) entry which is preliminary data.</text>
</comment>
<feature type="coiled-coil region" evidence="1">
    <location>
        <begin position="146"/>
        <end position="177"/>
    </location>
</feature>
<proteinExistence type="predicted"/>
<dbReference type="Proteomes" id="UP000016986">
    <property type="component" value="Unassembled WGS sequence"/>
</dbReference>
<dbReference type="AlphaFoldDB" id="U2YRC5"/>
<reference evidence="3 4" key="1">
    <citation type="submission" date="2013-09" db="EMBL/GenBank/DDBJ databases">
        <title>Whole genome sequencing of Halarchaeum acidiphilum strain MH1-52-1.</title>
        <authorList>
            <person name="Shimane Y."/>
            <person name="Minegishi H."/>
            <person name="Nishi S."/>
            <person name="Echigo A."/>
            <person name="Shuto A."/>
            <person name="Konishi M."/>
            <person name="Ito T."/>
            <person name="Ohkuma M."/>
            <person name="Ohta Y."/>
            <person name="Nagano Y."/>
            <person name="Tsubouchi T."/>
            <person name="Mori K."/>
            <person name="Usui K."/>
            <person name="Kamekura M."/>
            <person name="Usami R."/>
            <person name="Takaki Y."/>
            <person name="Hatada Y."/>
        </authorList>
    </citation>
    <scope>NUCLEOTIDE SEQUENCE [LARGE SCALE GENOMIC DNA]</scope>
    <source>
        <strain evidence="3 4">JCM 16109</strain>
    </source>
</reference>
<evidence type="ECO:0000256" key="1">
    <source>
        <dbReference type="SAM" id="Coils"/>
    </source>
</evidence>
<dbReference type="EMBL" id="BATA01000001">
    <property type="protein sequence ID" value="GAD51267.1"/>
    <property type="molecule type" value="Genomic_DNA"/>
</dbReference>
<organism evidence="3 4">
    <name type="scientific">Halarchaeum acidiphilum MH1-52-1</name>
    <dbReference type="NCBI Taxonomy" id="1261545"/>
    <lineage>
        <taxon>Archaea</taxon>
        <taxon>Methanobacteriati</taxon>
        <taxon>Methanobacteriota</taxon>
        <taxon>Stenosarchaea group</taxon>
        <taxon>Halobacteria</taxon>
        <taxon>Halobacteriales</taxon>
        <taxon>Halobacteriaceae</taxon>
    </lineage>
</organism>
<dbReference type="RefSeq" id="WP_021779486.1">
    <property type="nucleotide sequence ID" value="NZ_BATA01000001.1"/>
</dbReference>
<evidence type="ECO:0000313" key="4">
    <source>
        <dbReference type="Proteomes" id="UP000016986"/>
    </source>
</evidence>
<dbReference type="OrthoDB" id="146450at2157"/>
<evidence type="ECO:0008006" key="5">
    <source>
        <dbReference type="Google" id="ProtNLM"/>
    </source>
</evidence>
<evidence type="ECO:0000313" key="3">
    <source>
        <dbReference type="EMBL" id="GAD51267.1"/>
    </source>
</evidence>
<dbReference type="eggNOG" id="arCOG04725">
    <property type="taxonomic scope" value="Archaea"/>
</dbReference>
<keyword evidence="1" id="KW-0175">Coiled coil</keyword>
<evidence type="ECO:0000256" key="2">
    <source>
        <dbReference type="SAM" id="MobiDB-lite"/>
    </source>
</evidence>
<gene>
    <name evidence="3" type="ORF">MBEHAL_0027</name>
</gene>
<name>U2YRC5_9EURY</name>
<accession>U2YRC5</accession>
<feature type="region of interest" description="Disordered" evidence="2">
    <location>
        <begin position="180"/>
        <end position="199"/>
    </location>
</feature>
<keyword evidence="4" id="KW-1185">Reference proteome</keyword>
<sequence length="199" mass="22445">MDEKTRELRDIFVDVTEGETVTETQEEGHGSLATDTEIDDRLRDAVAAMRERLDFRTDLDDEALARIVRGVYAGDDDAALAADLGVDEGDVTEARRDLHLVQPDVEDPSLDLDALRRAIETGDPSEEELVDELGSDPATVREYRRVARIQEEIRRVNDRYRAEFENVIQDRELAERLTTAAREDGLDEATEGQETNTNL</sequence>
<protein>
    <recommendedName>
        <fullName evidence="5">Conditioned medium-induced protein 4</fullName>
    </recommendedName>
</protein>